<evidence type="ECO:0000259" key="3">
    <source>
        <dbReference type="Pfam" id="PF21686"/>
    </source>
</evidence>
<dbReference type="PANTHER" id="PTHR42705:SF2">
    <property type="entry name" value="BIFUNCTIONAL NON-HOMOLOGOUS END JOINING PROTEIN LIGD"/>
    <property type="match status" value="1"/>
</dbReference>
<dbReference type="Proteomes" id="UP001500979">
    <property type="component" value="Unassembled WGS sequence"/>
</dbReference>
<evidence type="ECO:0000256" key="1">
    <source>
        <dbReference type="SAM" id="MobiDB-lite"/>
    </source>
</evidence>
<accession>A0ABN3V9N7</accession>
<dbReference type="CDD" id="cd04865">
    <property type="entry name" value="LigD_Pol_like_2"/>
    <property type="match status" value="1"/>
</dbReference>
<sequence length="530" mass="60186">MTDNPADRLAGYRRMRDFGRTPEPPGDQEPGPGGNRFVVQRHRARRRHYDLRLELDGVLVSWAVPKGPTLDPAARHLAVHVEDHPVEYTDFEGVIPEGEYGGGDVIVWDRGTWEPVDTDDPASAIEDGNLHFDLRGQKLAGRFVLVRRGEDRSGKEQWLLLHKKDEHAQEGWDPEEHPESVKSGRTNEEVAAAPEAMWRSDLPPAQAEIRLGGRWSPPTDDELAALDSLDRKGRWEVDGRRLALTNLDKVLFPAREGEEPVTKRDLIRYHALIAPVMLPYLAGRPLNTQRFPDGIDKPGFWHKEVPDHAPSWLRRWHYDRAEPGDTQNYLVPDSVASLVWLANFASLELHPWTSRTDDLDHPTWALFDIDPGSRTSFDDVLVLARLHRTALEHLGVEARPKVSGQRGVQIWVPIAPRYTYEQTRYWVRDVSKAIGGTVPDLVSWEWSRDRRRGLARLDYTQNVLNKTLVAPYSARPRPGAPVSVPIEWDELDDPELAPDRWTIRTVLDRIAEVGDPFAALLGVEQELPAL</sequence>
<evidence type="ECO:0000313" key="5">
    <source>
        <dbReference type="Proteomes" id="UP001500979"/>
    </source>
</evidence>
<keyword evidence="5" id="KW-1185">Reference proteome</keyword>
<dbReference type="NCBIfam" id="TIGR02777">
    <property type="entry name" value="LigD_PE_dom"/>
    <property type="match status" value="1"/>
</dbReference>
<proteinExistence type="predicted"/>
<organism evidence="4 5">
    <name type="scientific">Saccharopolyspora taberi</name>
    <dbReference type="NCBI Taxonomy" id="60895"/>
    <lineage>
        <taxon>Bacteria</taxon>
        <taxon>Bacillati</taxon>
        <taxon>Actinomycetota</taxon>
        <taxon>Actinomycetes</taxon>
        <taxon>Pseudonocardiales</taxon>
        <taxon>Pseudonocardiaceae</taxon>
        <taxon>Saccharopolyspora</taxon>
    </lineage>
</organism>
<protein>
    <submittedName>
        <fullName evidence="4">Non-homologous end-joining DNA ligase</fullName>
    </submittedName>
</protein>
<dbReference type="InterPro" id="IPR014145">
    <property type="entry name" value="LigD_pol_dom"/>
</dbReference>
<feature type="region of interest" description="Disordered" evidence="1">
    <location>
        <begin position="165"/>
        <end position="185"/>
    </location>
</feature>
<dbReference type="NCBIfam" id="TIGR02778">
    <property type="entry name" value="ligD_pol"/>
    <property type="match status" value="1"/>
</dbReference>
<gene>
    <name evidence="4" type="primary">ligD_1</name>
    <name evidence="4" type="ORF">GCM10010470_19240</name>
</gene>
<evidence type="ECO:0000259" key="2">
    <source>
        <dbReference type="Pfam" id="PF13298"/>
    </source>
</evidence>
<keyword evidence="4" id="KW-0436">Ligase</keyword>
<dbReference type="GO" id="GO:0016874">
    <property type="term" value="F:ligase activity"/>
    <property type="evidence" value="ECO:0007669"/>
    <property type="project" value="UniProtKB-KW"/>
</dbReference>
<dbReference type="InterPro" id="IPR014144">
    <property type="entry name" value="LigD_PE_domain"/>
</dbReference>
<name>A0ABN3V9N7_9PSEU</name>
<dbReference type="Gene3D" id="3.90.920.10">
    <property type="entry name" value="DNA primase, PRIM domain"/>
    <property type="match status" value="1"/>
</dbReference>
<dbReference type="PANTHER" id="PTHR42705">
    <property type="entry name" value="BIFUNCTIONAL NON-HOMOLOGOUS END JOINING PROTEIN LIGD"/>
    <property type="match status" value="1"/>
</dbReference>
<feature type="domain" description="DNA ligase D 3'-phosphoesterase" evidence="2">
    <location>
        <begin position="40"/>
        <end position="147"/>
    </location>
</feature>
<dbReference type="InterPro" id="IPR052171">
    <property type="entry name" value="NHEJ_LigD"/>
</dbReference>
<comment type="caution">
    <text evidence="4">The sequence shown here is derived from an EMBL/GenBank/DDBJ whole genome shotgun (WGS) entry which is preliminary data.</text>
</comment>
<dbReference type="EMBL" id="BAAAUX010000011">
    <property type="protein sequence ID" value="GAA2785282.1"/>
    <property type="molecule type" value="Genomic_DNA"/>
</dbReference>
<dbReference type="Pfam" id="PF21686">
    <property type="entry name" value="LigD_Prim-Pol"/>
    <property type="match status" value="1"/>
</dbReference>
<feature type="domain" description="DNA ligase D polymerase" evidence="3">
    <location>
        <begin position="262"/>
        <end position="517"/>
    </location>
</feature>
<evidence type="ECO:0000313" key="4">
    <source>
        <dbReference type="EMBL" id="GAA2785282.1"/>
    </source>
</evidence>
<feature type="region of interest" description="Disordered" evidence="1">
    <location>
        <begin position="1"/>
        <end position="36"/>
    </location>
</feature>
<reference evidence="4 5" key="1">
    <citation type="journal article" date="2019" name="Int. J. Syst. Evol. Microbiol.">
        <title>The Global Catalogue of Microorganisms (GCM) 10K type strain sequencing project: providing services to taxonomists for standard genome sequencing and annotation.</title>
        <authorList>
            <consortium name="The Broad Institute Genomics Platform"/>
            <consortium name="The Broad Institute Genome Sequencing Center for Infectious Disease"/>
            <person name="Wu L."/>
            <person name="Ma J."/>
        </authorList>
    </citation>
    <scope>NUCLEOTIDE SEQUENCE [LARGE SCALE GENOMIC DNA]</scope>
    <source>
        <strain evidence="4 5">JCM 9383</strain>
    </source>
</reference>
<dbReference type="Pfam" id="PF13298">
    <property type="entry name" value="LigD_N"/>
    <property type="match status" value="1"/>
</dbReference>
<dbReference type="RefSeq" id="WP_344679176.1">
    <property type="nucleotide sequence ID" value="NZ_BAAAUX010000011.1"/>
</dbReference>